<feature type="transmembrane region" description="Helical" evidence="8">
    <location>
        <begin position="154"/>
        <end position="175"/>
    </location>
</feature>
<feature type="transmembrane region" description="Helical" evidence="8">
    <location>
        <begin position="41"/>
        <end position="73"/>
    </location>
</feature>
<keyword evidence="2" id="KW-0813">Transport</keyword>
<evidence type="ECO:0000313" key="10">
    <source>
        <dbReference type="Proteomes" id="UP000295411"/>
    </source>
</evidence>
<accession>A0A4R5U0F1</accession>
<feature type="transmembrane region" description="Helical" evidence="8">
    <location>
        <begin position="282"/>
        <end position="301"/>
    </location>
</feature>
<keyword evidence="7 8" id="KW-0472">Membrane</keyword>
<dbReference type="PANTHER" id="PTHR32196">
    <property type="entry name" value="ABC TRANSPORTER PERMEASE PROTEIN YPHD-RELATED-RELATED"/>
    <property type="match status" value="1"/>
</dbReference>
<gene>
    <name evidence="9" type="ORF">E2F48_05430</name>
</gene>
<dbReference type="EMBL" id="SMTK01000002">
    <property type="protein sequence ID" value="TDK27044.1"/>
    <property type="molecule type" value="Genomic_DNA"/>
</dbReference>
<proteinExistence type="predicted"/>
<dbReference type="OrthoDB" id="192433at2"/>
<dbReference type="GO" id="GO:0005886">
    <property type="term" value="C:plasma membrane"/>
    <property type="evidence" value="ECO:0007669"/>
    <property type="project" value="UniProtKB-SubCell"/>
</dbReference>
<reference evidence="9 10" key="1">
    <citation type="submission" date="2019-03" db="EMBL/GenBank/DDBJ databases">
        <title>Arthrobacter sp. nov., an bacterium isolated from biocrust in Mu Us Desert.</title>
        <authorList>
            <person name="Lixiong L."/>
        </authorList>
    </citation>
    <scope>NUCLEOTIDE SEQUENCE [LARGE SCALE GENOMIC DNA]</scope>
    <source>
        <strain evidence="9 10">SLN-3</strain>
    </source>
</reference>
<keyword evidence="3" id="KW-1003">Cell membrane</keyword>
<sequence>MLVLLVAAFAFFTLLRPSIFLNPLNLENIAVSAPEIGILAIAMMLAMLTGGIDLSVVAIANFTAITITTLYAGLAAGNPGQANSLLPLILLLGLALAAVAGWFNGFLIGVIGITPILATLATMQILNGIAVVWTGGQTLYGAPESLSVIAKTTIAGVPVLFLFFLLIAVVVAVLVNVTPLGLKLQLQGANPVAARYSGIGSRGVLTSTYVTSGLLGGLAGIVFIARNPTASADYGSSYVLLVIVIAVLGGTNPAGGFATVAGVVLATLTLQVVSSGFNALRLSAYEYSIAQGVILIAVMVADQMRFRARRRKRDLQPPVPAAPETQGKS</sequence>
<keyword evidence="4" id="KW-0997">Cell inner membrane</keyword>
<feature type="transmembrane region" description="Helical" evidence="8">
    <location>
        <begin position="204"/>
        <end position="225"/>
    </location>
</feature>
<feature type="transmembrane region" description="Helical" evidence="8">
    <location>
        <begin position="85"/>
        <end position="103"/>
    </location>
</feature>
<evidence type="ECO:0000256" key="1">
    <source>
        <dbReference type="ARBA" id="ARBA00004651"/>
    </source>
</evidence>
<dbReference type="CDD" id="cd06579">
    <property type="entry name" value="TM_PBP1_transp_AraH_like"/>
    <property type="match status" value="1"/>
</dbReference>
<organism evidence="9 10">
    <name type="scientific">Arthrobacter crusticola</name>
    <dbReference type="NCBI Taxonomy" id="2547960"/>
    <lineage>
        <taxon>Bacteria</taxon>
        <taxon>Bacillati</taxon>
        <taxon>Actinomycetota</taxon>
        <taxon>Actinomycetes</taxon>
        <taxon>Micrococcales</taxon>
        <taxon>Micrococcaceae</taxon>
        <taxon>Arthrobacter</taxon>
    </lineage>
</organism>
<evidence type="ECO:0000313" key="9">
    <source>
        <dbReference type="EMBL" id="TDK27044.1"/>
    </source>
</evidence>
<keyword evidence="5 8" id="KW-0812">Transmembrane</keyword>
<protein>
    <submittedName>
        <fullName evidence="9">ABC transporter permease</fullName>
    </submittedName>
</protein>
<dbReference type="AlphaFoldDB" id="A0A4R5U0F1"/>
<dbReference type="InterPro" id="IPR001851">
    <property type="entry name" value="ABC_transp_permease"/>
</dbReference>
<name>A0A4R5U0F1_9MICC</name>
<evidence type="ECO:0000256" key="7">
    <source>
        <dbReference type="ARBA" id="ARBA00023136"/>
    </source>
</evidence>
<evidence type="ECO:0000256" key="4">
    <source>
        <dbReference type="ARBA" id="ARBA00022519"/>
    </source>
</evidence>
<feature type="transmembrane region" description="Helical" evidence="8">
    <location>
        <begin position="109"/>
        <end position="133"/>
    </location>
</feature>
<feature type="transmembrane region" description="Helical" evidence="8">
    <location>
        <begin position="237"/>
        <end position="270"/>
    </location>
</feature>
<comment type="subcellular location">
    <subcellularLocation>
        <location evidence="1">Cell membrane</location>
        <topology evidence="1">Multi-pass membrane protein</topology>
    </subcellularLocation>
</comment>
<dbReference type="PANTHER" id="PTHR32196:SF21">
    <property type="entry name" value="ABC TRANSPORTER PERMEASE PROTEIN YPHD-RELATED"/>
    <property type="match status" value="1"/>
</dbReference>
<evidence type="ECO:0000256" key="8">
    <source>
        <dbReference type="SAM" id="Phobius"/>
    </source>
</evidence>
<dbReference type="Pfam" id="PF02653">
    <property type="entry name" value="BPD_transp_2"/>
    <property type="match status" value="1"/>
</dbReference>
<comment type="caution">
    <text evidence="9">The sequence shown here is derived from an EMBL/GenBank/DDBJ whole genome shotgun (WGS) entry which is preliminary data.</text>
</comment>
<evidence type="ECO:0000256" key="3">
    <source>
        <dbReference type="ARBA" id="ARBA00022475"/>
    </source>
</evidence>
<dbReference type="GO" id="GO:0022857">
    <property type="term" value="F:transmembrane transporter activity"/>
    <property type="evidence" value="ECO:0007669"/>
    <property type="project" value="InterPro"/>
</dbReference>
<evidence type="ECO:0000256" key="2">
    <source>
        <dbReference type="ARBA" id="ARBA00022448"/>
    </source>
</evidence>
<keyword evidence="6 8" id="KW-1133">Transmembrane helix</keyword>
<evidence type="ECO:0000256" key="5">
    <source>
        <dbReference type="ARBA" id="ARBA00022692"/>
    </source>
</evidence>
<dbReference type="Proteomes" id="UP000295411">
    <property type="component" value="Unassembled WGS sequence"/>
</dbReference>
<keyword evidence="10" id="KW-1185">Reference proteome</keyword>
<evidence type="ECO:0000256" key="6">
    <source>
        <dbReference type="ARBA" id="ARBA00022989"/>
    </source>
</evidence>